<proteinExistence type="predicted"/>
<name>A0A087U6D5_STEMI</name>
<keyword evidence="2" id="KW-1185">Reference proteome</keyword>
<protein>
    <submittedName>
        <fullName evidence="1">Uncharacterized protein</fullName>
    </submittedName>
</protein>
<sequence>MPFYSWIIGRENILDQNRFCSYDCVDNTNTLDVDTVANKRMVNVIRHLAQLLTIADDIFGAIDSECRNVIQRTKQLGLKINRCQEIVDTL</sequence>
<gene>
    <name evidence="1" type="ORF">X975_12821</name>
</gene>
<evidence type="ECO:0000313" key="2">
    <source>
        <dbReference type="Proteomes" id="UP000054359"/>
    </source>
</evidence>
<dbReference type="AlphaFoldDB" id="A0A087U6D5"/>
<dbReference type="OrthoDB" id="6412859at2759"/>
<accession>A0A087U6D5</accession>
<reference evidence="1 2" key="1">
    <citation type="submission" date="2013-11" db="EMBL/GenBank/DDBJ databases">
        <title>Genome sequencing of Stegodyphus mimosarum.</title>
        <authorList>
            <person name="Bechsgaard J."/>
        </authorList>
    </citation>
    <scope>NUCLEOTIDE SEQUENCE [LARGE SCALE GENOMIC DNA]</scope>
</reference>
<organism evidence="1 2">
    <name type="scientific">Stegodyphus mimosarum</name>
    <name type="common">African social velvet spider</name>
    <dbReference type="NCBI Taxonomy" id="407821"/>
    <lineage>
        <taxon>Eukaryota</taxon>
        <taxon>Metazoa</taxon>
        <taxon>Ecdysozoa</taxon>
        <taxon>Arthropoda</taxon>
        <taxon>Chelicerata</taxon>
        <taxon>Arachnida</taxon>
        <taxon>Araneae</taxon>
        <taxon>Araneomorphae</taxon>
        <taxon>Entelegynae</taxon>
        <taxon>Eresoidea</taxon>
        <taxon>Eresidae</taxon>
        <taxon>Stegodyphus</taxon>
    </lineage>
</organism>
<dbReference type="Proteomes" id="UP000054359">
    <property type="component" value="Unassembled WGS sequence"/>
</dbReference>
<evidence type="ECO:0000313" key="1">
    <source>
        <dbReference type="EMBL" id="KFM72924.1"/>
    </source>
</evidence>
<dbReference type="EMBL" id="KK118417">
    <property type="protein sequence ID" value="KFM72924.1"/>
    <property type="molecule type" value="Genomic_DNA"/>
</dbReference>
<feature type="non-terminal residue" evidence="1">
    <location>
        <position position="90"/>
    </location>
</feature>
<dbReference type="Gene3D" id="1.20.5.340">
    <property type="match status" value="1"/>
</dbReference>